<keyword evidence="12" id="KW-0414">Isoprene biosynthesis</keyword>
<evidence type="ECO:0000256" key="6">
    <source>
        <dbReference type="ARBA" id="ARBA00013150"/>
    </source>
</evidence>
<name>A0A0B1ZMQ5_9SPHN</name>
<evidence type="ECO:0000256" key="10">
    <source>
        <dbReference type="ARBA" id="ARBA00022977"/>
    </source>
</evidence>
<dbReference type="PANTHER" id="PTHR43322:SF5">
    <property type="entry name" value="1-DEOXY-D-XYLULOSE-5-PHOSPHATE SYNTHASE, CHLOROPLASTIC"/>
    <property type="match status" value="1"/>
</dbReference>
<keyword evidence="11" id="KW-0786">Thiamine pyrophosphate</keyword>
<comment type="cofactor">
    <cofactor evidence="1">
        <name>Mg(2+)</name>
        <dbReference type="ChEBI" id="CHEBI:18420"/>
    </cofactor>
</comment>
<feature type="domain" description="Transketolase-like pyrimidine-binding" evidence="13">
    <location>
        <begin position="4"/>
        <end position="159"/>
    </location>
</feature>
<dbReference type="FunFam" id="3.40.50.970:FF:000129">
    <property type="entry name" value="Transketolase"/>
    <property type="match status" value="1"/>
</dbReference>
<evidence type="ECO:0000256" key="5">
    <source>
        <dbReference type="ARBA" id="ARBA00011738"/>
    </source>
</evidence>
<dbReference type="SMART" id="SM00861">
    <property type="entry name" value="Transket_pyr"/>
    <property type="match status" value="1"/>
</dbReference>
<comment type="cofactor">
    <cofactor evidence="2">
        <name>thiamine diphosphate</name>
        <dbReference type="ChEBI" id="CHEBI:58937"/>
    </cofactor>
</comment>
<evidence type="ECO:0000256" key="12">
    <source>
        <dbReference type="ARBA" id="ARBA00023229"/>
    </source>
</evidence>
<dbReference type="Pfam" id="PF02779">
    <property type="entry name" value="Transket_pyr"/>
    <property type="match status" value="1"/>
</dbReference>
<dbReference type="CDD" id="cd07033">
    <property type="entry name" value="TPP_PYR_DXS_TK_like"/>
    <property type="match status" value="1"/>
</dbReference>
<evidence type="ECO:0000256" key="9">
    <source>
        <dbReference type="ARBA" id="ARBA00022842"/>
    </source>
</evidence>
<evidence type="ECO:0000259" key="13">
    <source>
        <dbReference type="SMART" id="SM00861"/>
    </source>
</evidence>
<keyword evidence="9" id="KW-0460">Magnesium</keyword>
<evidence type="ECO:0000256" key="2">
    <source>
        <dbReference type="ARBA" id="ARBA00001964"/>
    </source>
</evidence>
<dbReference type="GO" id="GO:0046872">
    <property type="term" value="F:metal ion binding"/>
    <property type="evidence" value="ECO:0007669"/>
    <property type="project" value="UniProtKB-KW"/>
</dbReference>
<comment type="subunit">
    <text evidence="5">Homodimer.</text>
</comment>
<dbReference type="AlphaFoldDB" id="A0A0B1ZMQ5"/>
<gene>
    <name evidence="14" type="ORF">LK12_17180</name>
</gene>
<dbReference type="PANTHER" id="PTHR43322">
    <property type="entry name" value="1-D-DEOXYXYLULOSE 5-PHOSPHATE SYNTHASE-RELATED"/>
    <property type="match status" value="1"/>
</dbReference>
<sequence length="302" mass="32584">MMDQVLVDLGTENEDVWTVCADMSTYLGSFRKAFPDRYIDVGIAEQTSVGIAAGLALEGAIPFVAGMAPFISMRSLEQVRSDVCYQDLPVKFVAWYGGLTTGGGSTHNAMEDIALMKQLVNMDVVSVGDPNMVGALMRASMDHPHPLYIRFGVGKGDPCLYDPETISVEIGKGILAREGSDATILAHGDLVFEALRAAEALAETGVNARVVDMYSIKPLDKELLLRCVEETGHIVVVEDHLTFGGLASSIADALMDERVMPRSFRRLGVPQIYSGFGSPQVNWAQYGYDRGGIVAAVIEMLG</sequence>
<reference evidence="14 15" key="1">
    <citation type="submission" date="2014-10" db="EMBL/GenBank/DDBJ databases">
        <title>Genome sequence of Novosphingobium malaysiense MUSC 273(T).</title>
        <authorList>
            <person name="Lee L.-H."/>
        </authorList>
    </citation>
    <scope>NUCLEOTIDE SEQUENCE [LARGE SCALE GENOMIC DNA]</scope>
    <source>
        <strain evidence="14 15">MUSC 273</strain>
    </source>
</reference>
<organism evidence="14 15">
    <name type="scientific">Novosphingobium malaysiense</name>
    <dbReference type="NCBI Taxonomy" id="1348853"/>
    <lineage>
        <taxon>Bacteria</taxon>
        <taxon>Pseudomonadati</taxon>
        <taxon>Pseudomonadota</taxon>
        <taxon>Alphaproteobacteria</taxon>
        <taxon>Sphingomonadales</taxon>
        <taxon>Sphingomonadaceae</taxon>
        <taxon>Novosphingobium</taxon>
    </lineage>
</organism>
<evidence type="ECO:0000256" key="3">
    <source>
        <dbReference type="ARBA" id="ARBA00004980"/>
    </source>
</evidence>
<dbReference type="SUPFAM" id="SSF52518">
    <property type="entry name" value="Thiamin diphosphate-binding fold (THDP-binding)"/>
    <property type="match status" value="1"/>
</dbReference>
<protein>
    <recommendedName>
        <fullName evidence="6">1-deoxy-D-xylulose-5-phosphate synthase</fullName>
        <ecNumber evidence="6">2.2.1.7</ecNumber>
    </recommendedName>
</protein>
<dbReference type="InterPro" id="IPR009014">
    <property type="entry name" value="Transketo_C/PFOR_II"/>
</dbReference>
<evidence type="ECO:0000256" key="4">
    <source>
        <dbReference type="ARBA" id="ARBA00011081"/>
    </source>
</evidence>
<dbReference type="Proteomes" id="UP000031057">
    <property type="component" value="Unassembled WGS sequence"/>
</dbReference>
<evidence type="ECO:0000256" key="11">
    <source>
        <dbReference type="ARBA" id="ARBA00023052"/>
    </source>
</evidence>
<dbReference type="Gene3D" id="3.40.50.970">
    <property type="match status" value="1"/>
</dbReference>
<dbReference type="SUPFAM" id="SSF52922">
    <property type="entry name" value="TK C-terminal domain-like"/>
    <property type="match status" value="1"/>
</dbReference>
<comment type="similarity">
    <text evidence="4">Belongs to the transketolase family. DXPS subfamily.</text>
</comment>
<evidence type="ECO:0000313" key="15">
    <source>
        <dbReference type="Proteomes" id="UP000031057"/>
    </source>
</evidence>
<proteinExistence type="inferred from homology"/>
<evidence type="ECO:0000256" key="8">
    <source>
        <dbReference type="ARBA" id="ARBA00022723"/>
    </source>
</evidence>
<comment type="caution">
    <text evidence="14">The sequence shown here is derived from an EMBL/GenBank/DDBJ whole genome shotgun (WGS) entry which is preliminary data.</text>
</comment>
<dbReference type="GO" id="GO:0005829">
    <property type="term" value="C:cytosol"/>
    <property type="evidence" value="ECO:0007669"/>
    <property type="project" value="TreeGrafter"/>
</dbReference>
<keyword evidence="15" id="KW-1185">Reference proteome</keyword>
<keyword evidence="10" id="KW-0784">Thiamine biosynthesis</keyword>
<comment type="pathway">
    <text evidence="3">Metabolic intermediate biosynthesis; 1-deoxy-D-xylulose 5-phosphate biosynthesis; 1-deoxy-D-xylulose 5-phosphate from D-glyceraldehyde 3-phosphate and pyruvate: step 1/1.</text>
</comment>
<keyword evidence="7" id="KW-0808">Transferase</keyword>
<accession>A0A0B1ZMQ5</accession>
<dbReference type="STRING" id="1348853.LK12_17180"/>
<dbReference type="Gene3D" id="3.40.50.920">
    <property type="match status" value="1"/>
</dbReference>
<dbReference type="GO" id="GO:0019288">
    <property type="term" value="P:isopentenyl diphosphate biosynthetic process, methylerythritol 4-phosphate pathway"/>
    <property type="evidence" value="ECO:0007669"/>
    <property type="project" value="TreeGrafter"/>
</dbReference>
<dbReference type="GO" id="GO:0008661">
    <property type="term" value="F:1-deoxy-D-xylulose-5-phosphate synthase activity"/>
    <property type="evidence" value="ECO:0007669"/>
    <property type="project" value="UniProtKB-EC"/>
</dbReference>
<dbReference type="EC" id="2.2.1.7" evidence="6"/>
<dbReference type="EMBL" id="JTDI01000005">
    <property type="protein sequence ID" value="KHK90463.1"/>
    <property type="molecule type" value="Genomic_DNA"/>
</dbReference>
<dbReference type="InterPro" id="IPR005477">
    <property type="entry name" value="Dxylulose-5-P_synthase"/>
</dbReference>
<evidence type="ECO:0000313" key="14">
    <source>
        <dbReference type="EMBL" id="KHK90463.1"/>
    </source>
</evidence>
<evidence type="ECO:0000256" key="1">
    <source>
        <dbReference type="ARBA" id="ARBA00001946"/>
    </source>
</evidence>
<dbReference type="GO" id="GO:0016114">
    <property type="term" value="P:terpenoid biosynthetic process"/>
    <property type="evidence" value="ECO:0007669"/>
    <property type="project" value="InterPro"/>
</dbReference>
<dbReference type="GO" id="GO:0009228">
    <property type="term" value="P:thiamine biosynthetic process"/>
    <property type="evidence" value="ECO:0007669"/>
    <property type="project" value="UniProtKB-KW"/>
</dbReference>
<dbReference type="InterPro" id="IPR005475">
    <property type="entry name" value="Transketolase-like_Pyr-bd"/>
</dbReference>
<keyword evidence="8" id="KW-0479">Metal-binding</keyword>
<dbReference type="InterPro" id="IPR033248">
    <property type="entry name" value="Transketolase_C"/>
</dbReference>
<evidence type="ECO:0000256" key="7">
    <source>
        <dbReference type="ARBA" id="ARBA00022679"/>
    </source>
</evidence>
<dbReference type="InterPro" id="IPR029061">
    <property type="entry name" value="THDP-binding"/>
</dbReference>
<dbReference type="Pfam" id="PF02780">
    <property type="entry name" value="Transketolase_C"/>
    <property type="match status" value="1"/>
</dbReference>